<evidence type="ECO:0000313" key="7">
    <source>
        <dbReference type="Proteomes" id="UP000027604"/>
    </source>
</evidence>
<dbReference type="PANTHER" id="PTHR35603">
    <property type="match status" value="1"/>
</dbReference>
<proteinExistence type="predicted"/>
<evidence type="ECO:0000313" key="6">
    <source>
        <dbReference type="EMBL" id="CDG84783.1"/>
    </source>
</evidence>
<dbReference type="PANTHER" id="PTHR35603:SF2">
    <property type="entry name" value="OUTER MEMBRANE LIPOPROTEIN"/>
    <property type="match status" value="1"/>
</dbReference>
<comment type="subcellular location">
    <subcellularLocation>
        <location evidence="1">Membrane</location>
    </subcellularLocation>
</comment>
<evidence type="ECO:0000259" key="5">
    <source>
        <dbReference type="Pfam" id="PF05433"/>
    </source>
</evidence>
<feature type="region of interest" description="Disordered" evidence="3">
    <location>
        <begin position="177"/>
        <end position="200"/>
    </location>
</feature>
<evidence type="ECO:0000256" key="1">
    <source>
        <dbReference type="ARBA" id="ARBA00004370"/>
    </source>
</evidence>
<gene>
    <name evidence="6" type="ORF">GJA_4173</name>
</gene>
<organism evidence="6 7">
    <name type="scientific">Janthinobacterium agaricidamnosum NBRC 102515 = DSM 9628</name>
    <dbReference type="NCBI Taxonomy" id="1349767"/>
    <lineage>
        <taxon>Bacteria</taxon>
        <taxon>Pseudomonadati</taxon>
        <taxon>Pseudomonadota</taxon>
        <taxon>Betaproteobacteria</taxon>
        <taxon>Burkholderiales</taxon>
        <taxon>Oxalobacteraceae</taxon>
        <taxon>Janthinobacterium</taxon>
    </lineage>
</organism>
<sequence length="200" mass="20452">MIALIAAGLLSSPAFAQSTLSPKAQYAYDTKQANTRYADDKKLCTEETSSSARMQCLRDAKSEYDNAIAKAKASQRAGNSPAPVPQQAAICNDCGKVVAVNVTDKAGQGSALGLIGGGVAGALLGHQVGGGRGKDLATLAGAAGGAYAGNVVEGKMKASKVWTVTVEYENGNRADFNFEQDPGLAAGDRVKNSGNGIARR</sequence>
<dbReference type="eggNOG" id="COG3133">
    <property type="taxonomic scope" value="Bacteria"/>
</dbReference>
<reference evidence="6 7" key="1">
    <citation type="journal article" date="2015" name="Genome Announc.">
        <title>Genome Sequence of Mushroom Soft-Rot Pathogen Janthinobacterium agaricidamnosum.</title>
        <authorList>
            <person name="Graupner K."/>
            <person name="Lackner G."/>
            <person name="Hertweck C."/>
        </authorList>
    </citation>
    <scope>NUCLEOTIDE SEQUENCE [LARGE SCALE GENOMIC DNA]</scope>
    <source>
        <strain evidence="7">NBRC 102515 / DSM 9628</strain>
    </source>
</reference>
<feature type="chain" id="PRO_5004797560" evidence="4">
    <location>
        <begin position="17"/>
        <end position="200"/>
    </location>
</feature>
<feature type="domain" description="Glycine zipper 2TM" evidence="5">
    <location>
        <begin position="112"/>
        <end position="152"/>
    </location>
</feature>
<dbReference type="EMBL" id="HG322949">
    <property type="protein sequence ID" value="CDG84783.1"/>
    <property type="molecule type" value="Genomic_DNA"/>
</dbReference>
<dbReference type="PATRIC" id="fig|1349767.4.peg.748"/>
<feature type="signal peptide" evidence="4">
    <location>
        <begin position="1"/>
        <end position="16"/>
    </location>
</feature>
<accession>W0VBP1</accession>
<dbReference type="GO" id="GO:0019867">
    <property type="term" value="C:outer membrane"/>
    <property type="evidence" value="ECO:0007669"/>
    <property type="project" value="InterPro"/>
</dbReference>
<dbReference type="HOGENOM" id="CLU_090265_1_0_4"/>
<dbReference type="STRING" id="1349767.GJA_4173"/>
<dbReference type="Pfam" id="PF05433">
    <property type="entry name" value="Rick_17kDa_Anti"/>
    <property type="match status" value="1"/>
</dbReference>
<evidence type="ECO:0000256" key="3">
    <source>
        <dbReference type="SAM" id="MobiDB-lite"/>
    </source>
</evidence>
<dbReference type="AlphaFoldDB" id="W0VBP1"/>
<protein>
    <submittedName>
        <fullName evidence="6">Rickettsia 17 kDa surface antigen family protein</fullName>
    </submittedName>
</protein>
<dbReference type="KEGG" id="jag:GJA_4173"/>
<evidence type="ECO:0000256" key="4">
    <source>
        <dbReference type="SAM" id="SignalP"/>
    </source>
</evidence>
<dbReference type="InterPro" id="IPR051407">
    <property type="entry name" value="Bact_OM_lipoprot/Surf_antigen"/>
</dbReference>
<keyword evidence="7" id="KW-1185">Reference proteome</keyword>
<dbReference type="InterPro" id="IPR008816">
    <property type="entry name" value="Gly_zipper_2TM_dom"/>
</dbReference>
<keyword evidence="2" id="KW-0472">Membrane</keyword>
<dbReference type="Proteomes" id="UP000027604">
    <property type="component" value="Chromosome I"/>
</dbReference>
<evidence type="ECO:0000256" key="2">
    <source>
        <dbReference type="ARBA" id="ARBA00023136"/>
    </source>
</evidence>
<keyword evidence="4" id="KW-0732">Signal</keyword>
<name>W0VBP1_9BURK</name>